<evidence type="ECO:0000256" key="1">
    <source>
        <dbReference type="ARBA" id="ARBA00023239"/>
    </source>
</evidence>
<dbReference type="InterPro" id="IPR009288">
    <property type="entry name" value="AIG2-like_dom"/>
</dbReference>
<dbReference type="Pfam" id="PF06094">
    <property type="entry name" value="GGACT"/>
    <property type="match status" value="1"/>
</dbReference>
<dbReference type="PANTHER" id="PTHR12935:SF0">
    <property type="entry name" value="GAMMA-GLUTAMYLCYCLOTRANSFERASE"/>
    <property type="match status" value="1"/>
</dbReference>
<dbReference type="eggNOG" id="COG2105">
    <property type="taxonomic scope" value="Bacteria"/>
</dbReference>
<dbReference type="InterPro" id="IPR013024">
    <property type="entry name" value="GGCT-like"/>
</dbReference>
<keyword evidence="1" id="KW-0456">Lyase</keyword>
<reference evidence="5 6" key="1">
    <citation type="submission" date="2011-04" db="EMBL/GenBank/DDBJ databases">
        <authorList>
            <person name="Muzny D."/>
            <person name="Qin X."/>
            <person name="Deng J."/>
            <person name="Jiang H."/>
            <person name="Liu Y."/>
            <person name="Qu J."/>
            <person name="Song X.-Z."/>
            <person name="Zhang L."/>
            <person name="Thornton R."/>
            <person name="Coyle M."/>
            <person name="Francisco L."/>
            <person name="Jackson L."/>
            <person name="Javaid M."/>
            <person name="Korchina V."/>
            <person name="Kovar C."/>
            <person name="Mata R."/>
            <person name="Mathew T."/>
            <person name="Ngo R."/>
            <person name="Nguyen L."/>
            <person name="Nguyen N."/>
            <person name="Okwuonu G."/>
            <person name="Ongeri F."/>
            <person name="Pham C."/>
            <person name="Simmons D."/>
            <person name="Wilczek-Boney K."/>
            <person name="Hale W."/>
            <person name="Jakkamsetti A."/>
            <person name="Pham P."/>
            <person name="Ruth R."/>
            <person name="San Lucas F."/>
            <person name="Warren J."/>
            <person name="Zhang J."/>
            <person name="Zhao Z."/>
            <person name="Zhou C."/>
            <person name="Zhu D."/>
            <person name="Lee S."/>
            <person name="Bess C."/>
            <person name="Blankenburg K."/>
            <person name="Forbes L."/>
            <person name="Fu Q."/>
            <person name="Gubbala S."/>
            <person name="Hirani K."/>
            <person name="Jayaseelan J.C."/>
            <person name="Lara F."/>
            <person name="Munidasa M."/>
            <person name="Palculict T."/>
            <person name="Patil S."/>
            <person name="Pu L.-L."/>
            <person name="Saada N."/>
            <person name="Tang L."/>
            <person name="Weissenberger G."/>
            <person name="Zhu Y."/>
            <person name="Hemphill L."/>
            <person name="Shang Y."/>
            <person name="Youmans B."/>
            <person name="Ayvaz T."/>
            <person name="Ross M."/>
            <person name="Santibanez J."/>
            <person name="Aqrawi P."/>
            <person name="Gross S."/>
            <person name="Joshi V."/>
            <person name="Fowler G."/>
            <person name="Nazareth L."/>
            <person name="Reid J."/>
            <person name="Worley K."/>
            <person name="Petrosino J."/>
            <person name="Highlander S."/>
            <person name="Gibbs R."/>
        </authorList>
    </citation>
    <scope>NUCLEOTIDE SEQUENCE [LARGE SCALE GENOMIC DNA]</scope>
    <source>
        <strain evidence="5 6">2681</strain>
    </source>
</reference>
<dbReference type="Gene3D" id="3.10.490.10">
    <property type="entry name" value="Gamma-glutamyl cyclotransferase-like"/>
    <property type="match status" value="1"/>
</dbReference>
<feature type="active site" description="Proton acceptor" evidence="2">
    <location>
        <position position="79"/>
    </location>
</feature>
<feature type="binding site" evidence="3">
    <location>
        <position position="119"/>
    </location>
    <ligand>
        <name>substrate</name>
    </ligand>
</feature>
<sequence>MSKNKLYLAYGSNLNLEQMKHRCPTAAVVGSTIVEGQRLVFRGAREGAVATIEPCKGESVQALVWEITPTDEKALDRYEGWPVLYRKETIKVKLDGKMVQTMVYIMNEGRPLNQPSGYYYSIILDGYKSAGFDVANLKKAVADSFEEDDE</sequence>
<comment type="caution">
    <text evidence="5">The sequence shown here is derived from an EMBL/GenBank/DDBJ whole genome shotgun (WGS) entry which is preliminary data.</text>
</comment>
<feature type="domain" description="Gamma-glutamylcyclotransferase AIG2-like" evidence="4">
    <location>
        <begin position="8"/>
        <end position="117"/>
    </location>
</feature>
<dbReference type="HOGENOM" id="CLU_048475_5_0_9"/>
<dbReference type="PANTHER" id="PTHR12935">
    <property type="entry name" value="GAMMA-GLUTAMYLCYCLOTRANSFERASE"/>
    <property type="match status" value="1"/>
</dbReference>
<protein>
    <recommendedName>
        <fullName evidence="4">Gamma-glutamylcyclotransferase AIG2-like domain-containing protein</fullName>
    </recommendedName>
</protein>
<dbReference type="SUPFAM" id="SSF110857">
    <property type="entry name" value="Gamma-glutamyl cyclotransferase-like"/>
    <property type="match status" value="1"/>
</dbReference>
<dbReference type="AlphaFoldDB" id="F9DR35"/>
<proteinExistence type="predicted"/>
<evidence type="ECO:0000313" key="6">
    <source>
        <dbReference type="Proteomes" id="UP000005316"/>
    </source>
</evidence>
<evidence type="ECO:0000259" key="4">
    <source>
        <dbReference type="Pfam" id="PF06094"/>
    </source>
</evidence>
<dbReference type="EMBL" id="AFPZ01000034">
    <property type="protein sequence ID" value="EGQ26724.1"/>
    <property type="molecule type" value="Genomic_DNA"/>
</dbReference>
<dbReference type="InterPro" id="IPR036568">
    <property type="entry name" value="GGCT-like_sf"/>
</dbReference>
<dbReference type="RefSeq" id="WP_009766132.1">
    <property type="nucleotide sequence ID" value="NZ_GL982997.1"/>
</dbReference>
<evidence type="ECO:0000256" key="3">
    <source>
        <dbReference type="PIRSR" id="PIRSR617939-2"/>
    </source>
</evidence>
<evidence type="ECO:0000313" key="5">
    <source>
        <dbReference type="EMBL" id="EGQ26724.1"/>
    </source>
</evidence>
<accession>F9DR35</accession>
<dbReference type="OrthoDB" id="158990at2"/>
<feature type="binding site" evidence="3">
    <location>
        <begin position="7"/>
        <end position="12"/>
    </location>
    <ligand>
        <name>substrate</name>
    </ligand>
</feature>
<dbReference type="GO" id="GO:0003839">
    <property type="term" value="F:gamma-glutamylcyclotransferase activity"/>
    <property type="evidence" value="ECO:0007669"/>
    <property type="project" value="InterPro"/>
</dbReference>
<name>F9DR35_9BACL</name>
<dbReference type="Proteomes" id="UP000005316">
    <property type="component" value="Unassembled WGS sequence"/>
</dbReference>
<organism evidence="5 6">
    <name type="scientific">Sporosarcina newyorkensis 2681</name>
    <dbReference type="NCBI Taxonomy" id="1027292"/>
    <lineage>
        <taxon>Bacteria</taxon>
        <taxon>Bacillati</taxon>
        <taxon>Bacillota</taxon>
        <taxon>Bacilli</taxon>
        <taxon>Bacillales</taxon>
        <taxon>Caryophanaceae</taxon>
        <taxon>Sporosarcina</taxon>
    </lineage>
</organism>
<dbReference type="InterPro" id="IPR017939">
    <property type="entry name" value="G-Glutamylcylcotransferase"/>
</dbReference>
<gene>
    <name evidence="5" type="ORF">HMPREF9372_1265</name>
</gene>
<dbReference type="CDD" id="cd06661">
    <property type="entry name" value="GGCT_like"/>
    <property type="match status" value="1"/>
</dbReference>
<evidence type="ECO:0000256" key="2">
    <source>
        <dbReference type="PIRSR" id="PIRSR617939-1"/>
    </source>
</evidence>